<dbReference type="GO" id="GO:0005737">
    <property type="term" value="C:cytoplasm"/>
    <property type="evidence" value="ECO:0007669"/>
    <property type="project" value="TreeGrafter"/>
</dbReference>
<evidence type="ECO:0000313" key="3">
    <source>
        <dbReference type="Ensembl" id="ENSCMIP00000005010.1"/>
    </source>
</evidence>
<protein>
    <submittedName>
        <fullName evidence="3">Uncharacterized protein</fullName>
    </submittedName>
</protein>
<accession>A0A4W3GPW2</accession>
<name>A0A4W3GPW2_CALMI</name>
<sequence length="181" mass="19877">MCVRGCVCARGSVHVCEGLCVRRSVCVCEGLCVRRSVCVRDCVCVCEGLCARRSVCVCVCVCGGVFTLPCEGDCSPSLQVYKSTADVEAGRALYERYSEVTDTEPERFLSLRDTVLLRKEARKMFVQANTRVEGGDVILKEYSASAEGLIRSFVERFQDDGDSLAGEILEHSRADSQCWSS</sequence>
<keyword evidence="1" id="KW-0479">Metal-binding</keyword>
<dbReference type="GeneTree" id="ENSGT00390000007335"/>
<dbReference type="InterPro" id="IPR039461">
    <property type="entry name" value="Peptidase_M49"/>
</dbReference>
<dbReference type="Proteomes" id="UP000314986">
    <property type="component" value="Unassembled WGS sequence"/>
</dbReference>
<dbReference type="PANTHER" id="PTHR23422">
    <property type="entry name" value="DIPEPTIDYL PEPTIDASE III-RELATED"/>
    <property type="match status" value="1"/>
</dbReference>
<dbReference type="Ensembl" id="ENSCMIT00000005192.1">
    <property type="protein sequence ID" value="ENSCMIP00000005010.1"/>
    <property type="gene ID" value="ENSCMIG00000002964.1"/>
</dbReference>
<dbReference type="GO" id="GO:0008239">
    <property type="term" value="F:dipeptidyl-peptidase activity"/>
    <property type="evidence" value="ECO:0007669"/>
    <property type="project" value="TreeGrafter"/>
</dbReference>
<proteinExistence type="predicted"/>
<dbReference type="Pfam" id="PF03571">
    <property type="entry name" value="Peptidase_M49"/>
    <property type="match status" value="1"/>
</dbReference>
<keyword evidence="2" id="KW-0378">Hydrolase</keyword>
<dbReference type="AlphaFoldDB" id="A0A4W3GPW2"/>
<reference evidence="4" key="3">
    <citation type="journal article" date="2014" name="Nature">
        <title>Elephant shark genome provides unique insights into gnathostome evolution.</title>
        <authorList>
            <consortium name="International Elephant Shark Genome Sequencing Consortium"/>
            <person name="Venkatesh B."/>
            <person name="Lee A.P."/>
            <person name="Ravi V."/>
            <person name="Maurya A.K."/>
            <person name="Lian M.M."/>
            <person name="Swann J.B."/>
            <person name="Ohta Y."/>
            <person name="Flajnik M.F."/>
            <person name="Sutoh Y."/>
            <person name="Kasahara M."/>
            <person name="Hoon S."/>
            <person name="Gangu V."/>
            <person name="Roy S.W."/>
            <person name="Irimia M."/>
            <person name="Korzh V."/>
            <person name="Kondrychyn I."/>
            <person name="Lim Z.W."/>
            <person name="Tay B.H."/>
            <person name="Tohari S."/>
            <person name="Kong K.W."/>
            <person name="Ho S."/>
            <person name="Lorente-Galdos B."/>
            <person name="Quilez J."/>
            <person name="Marques-Bonet T."/>
            <person name="Raney B.J."/>
            <person name="Ingham P.W."/>
            <person name="Tay A."/>
            <person name="Hillier L.W."/>
            <person name="Minx P."/>
            <person name="Boehm T."/>
            <person name="Wilson R.K."/>
            <person name="Brenner S."/>
            <person name="Warren W.C."/>
        </authorList>
    </citation>
    <scope>NUCLEOTIDE SEQUENCE [LARGE SCALE GENOMIC DNA]</scope>
</reference>
<reference evidence="4" key="2">
    <citation type="journal article" date="2007" name="PLoS Biol.">
        <title>Survey sequencing and comparative analysis of the elephant shark (Callorhinchus milii) genome.</title>
        <authorList>
            <person name="Venkatesh B."/>
            <person name="Kirkness E.F."/>
            <person name="Loh Y.H."/>
            <person name="Halpern A.L."/>
            <person name="Lee A.P."/>
            <person name="Johnson J."/>
            <person name="Dandona N."/>
            <person name="Viswanathan L.D."/>
            <person name="Tay A."/>
            <person name="Venter J.C."/>
            <person name="Strausberg R.L."/>
            <person name="Brenner S."/>
        </authorList>
    </citation>
    <scope>NUCLEOTIDE SEQUENCE [LARGE SCALE GENOMIC DNA]</scope>
</reference>
<reference evidence="3" key="4">
    <citation type="submission" date="2025-08" db="UniProtKB">
        <authorList>
            <consortium name="Ensembl"/>
        </authorList>
    </citation>
    <scope>IDENTIFICATION</scope>
</reference>
<organism evidence="3 4">
    <name type="scientific">Callorhinchus milii</name>
    <name type="common">Ghost shark</name>
    <dbReference type="NCBI Taxonomy" id="7868"/>
    <lineage>
        <taxon>Eukaryota</taxon>
        <taxon>Metazoa</taxon>
        <taxon>Chordata</taxon>
        <taxon>Craniata</taxon>
        <taxon>Vertebrata</taxon>
        <taxon>Chondrichthyes</taxon>
        <taxon>Holocephali</taxon>
        <taxon>Chimaeriformes</taxon>
        <taxon>Callorhinchidae</taxon>
        <taxon>Callorhinchus</taxon>
    </lineage>
</organism>
<dbReference type="InParanoid" id="A0A4W3GPW2"/>
<keyword evidence="4" id="KW-1185">Reference proteome</keyword>
<evidence type="ECO:0000256" key="1">
    <source>
        <dbReference type="ARBA" id="ARBA00022723"/>
    </source>
</evidence>
<dbReference type="PANTHER" id="PTHR23422:SF11">
    <property type="entry name" value="DIPEPTIDYL PEPTIDASE 3"/>
    <property type="match status" value="1"/>
</dbReference>
<reference evidence="3" key="5">
    <citation type="submission" date="2025-09" db="UniProtKB">
        <authorList>
            <consortium name="Ensembl"/>
        </authorList>
    </citation>
    <scope>IDENTIFICATION</scope>
</reference>
<dbReference type="GO" id="GO:0046872">
    <property type="term" value="F:metal ion binding"/>
    <property type="evidence" value="ECO:0007669"/>
    <property type="project" value="UniProtKB-KW"/>
</dbReference>
<dbReference type="STRING" id="7868.ENSCMIP00000005010"/>
<evidence type="ECO:0000256" key="2">
    <source>
        <dbReference type="ARBA" id="ARBA00022801"/>
    </source>
</evidence>
<reference evidence="4" key="1">
    <citation type="journal article" date="2006" name="Science">
        <title>Ancient noncoding elements conserved in the human genome.</title>
        <authorList>
            <person name="Venkatesh B."/>
            <person name="Kirkness E.F."/>
            <person name="Loh Y.H."/>
            <person name="Halpern A.L."/>
            <person name="Lee A.P."/>
            <person name="Johnson J."/>
            <person name="Dandona N."/>
            <person name="Viswanathan L.D."/>
            <person name="Tay A."/>
            <person name="Venter J.C."/>
            <person name="Strausberg R.L."/>
            <person name="Brenner S."/>
        </authorList>
    </citation>
    <scope>NUCLEOTIDE SEQUENCE [LARGE SCALE GENOMIC DNA]</scope>
</reference>
<evidence type="ECO:0000313" key="4">
    <source>
        <dbReference type="Proteomes" id="UP000314986"/>
    </source>
</evidence>